<keyword evidence="2" id="KW-1185">Reference proteome</keyword>
<dbReference type="AlphaFoldDB" id="A0A328TK77"/>
<name>A0A328TK77_9GAMM</name>
<comment type="caution">
    <text evidence="1">The sequence shown here is derived from an EMBL/GenBank/DDBJ whole genome shotgun (WGS) entry which is preliminary data.</text>
</comment>
<dbReference type="EMBL" id="LJAM02000236">
    <property type="protein sequence ID" value="RAP70909.1"/>
    <property type="molecule type" value="Genomic_DNA"/>
</dbReference>
<evidence type="ECO:0000313" key="1">
    <source>
        <dbReference type="EMBL" id="RAP70909.1"/>
    </source>
</evidence>
<dbReference type="Proteomes" id="UP000244334">
    <property type="component" value="Unassembled WGS sequence"/>
</dbReference>
<sequence length="43" mass="4616">MWSQLQQASLGRLVSITLKALLMSATVRVSRGSEAGKGLRAED</sequence>
<gene>
    <name evidence="1" type="ORF">ACZ87_02282</name>
</gene>
<reference evidence="1" key="1">
    <citation type="submission" date="2018-04" db="EMBL/GenBank/DDBJ databases">
        <title>Genomes of the Obligate Erwinia dacicola and Facultative Enterobacter sp. OLF Endosymbionts of the Olive Fruit fly, Bactrocera oleae.</title>
        <authorList>
            <person name="Estes A.M."/>
            <person name="Hearn D.J."/>
            <person name="Agarwal S."/>
            <person name="Pierson E.A."/>
            <person name="Dunning-Hotopp J.C."/>
        </authorList>
    </citation>
    <scope>NUCLEOTIDE SEQUENCE [LARGE SCALE GENOMIC DNA]</scope>
    <source>
        <strain evidence="1">Oroville</strain>
    </source>
</reference>
<proteinExistence type="predicted"/>
<organism evidence="1 2">
    <name type="scientific">Candidatus Erwinia dacicola</name>
    <dbReference type="NCBI Taxonomy" id="252393"/>
    <lineage>
        <taxon>Bacteria</taxon>
        <taxon>Pseudomonadati</taxon>
        <taxon>Pseudomonadota</taxon>
        <taxon>Gammaproteobacteria</taxon>
        <taxon>Enterobacterales</taxon>
        <taxon>Erwiniaceae</taxon>
        <taxon>Erwinia</taxon>
    </lineage>
</organism>
<accession>A0A328TK77</accession>
<evidence type="ECO:0000313" key="2">
    <source>
        <dbReference type="Proteomes" id="UP000244334"/>
    </source>
</evidence>
<protein>
    <submittedName>
        <fullName evidence="1">Transposase</fullName>
    </submittedName>
</protein>